<keyword evidence="2" id="KW-1185">Reference proteome</keyword>
<sequence>MVGIVMWGAAEPSETKVRWPPGKFKLLNSYLLTSVEVVCREIPHLAAQTSVTRRISLGLLQRMFARIRVKSGRYGFLIEALVPASKMGLLNQVVWLGAKGEEELDVPVSDLVKEANALSTAAELPSRCHGMAR</sequence>
<dbReference type="Proteomes" id="UP000694044">
    <property type="component" value="Unassembled WGS sequence"/>
</dbReference>
<protein>
    <submittedName>
        <fullName evidence="1">Uncharacterized protein</fullName>
    </submittedName>
</protein>
<name>A0A8T1VVX4_9STRA</name>
<dbReference type="EMBL" id="JAGDFM010000121">
    <property type="protein sequence ID" value="KAG7385447.1"/>
    <property type="molecule type" value="Genomic_DNA"/>
</dbReference>
<dbReference type="AlphaFoldDB" id="A0A8T1VVX4"/>
<comment type="caution">
    <text evidence="1">The sequence shown here is derived from an EMBL/GenBank/DDBJ whole genome shotgun (WGS) entry which is preliminary data.</text>
</comment>
<gene>
    <name evidence="1" type="ORF">PHYPSEUDO_001483</name>
</gene>
<proteinExistence type="predicted"/>
<accession>A0A8T1VVX4</accession>
<reference evidence="1" key="1">
    <citation type="submission" date="2021-02" db="EMBL/GenBank/DDBJ databases">
        <authorList>
            <person name="Palmer J.M."/>
        </authorList>
    </citation>
    <scope>NUCLEOTIDE SEQUENCE</scope>
    <source>
        <strain evidence="1">SCRP734</strain>
    </source>
</reference>
<evidence type="ECO:0000313" key="1">
    <source>
        <dbReference type="EMBL" id="KAG7385447.1"/>
    </source>
</evidence>
<organism evidence="1 2">
    <name type="scientific">Phytophthora pseudosyringae</name>
    <dbReference type="NCBI Taxonomy" id="221518"/>
    <lineage>
        <taxon>Eukaryota</taxon>
        <taxon>Sar</taxon>
        <taxon>Stramenopiles</taxon>
        <taxon>Oomycota</taxon>
        <taxon>Peronosporomycetes</taxon>
        <taxon>Peronosporales</taxon>
        <taxon>Peronosporaceae</taxon>
        <taxon>Phytophthora</taxon>
    </lineage>
</organism>
<evidence type="ECO:0000313" key="2">
    <source>
        <dbReference type="Proteomes" id="UP000694044"/>
    </source>
</evidence>